<dbReference type="GO" id="GO:0009279">
    <property type="term" value="C:cell outer membrane"/>
    <property type="evidence" value="ECO:0007669"/>
    <property type="project" value="UniProtKB-SubCell"/>
</dbReference>
<dbReference type="CDD" id="cd00342">
    <property type="entry name" value="gram_neg_porins"/>
    <property type="match status" value="1"/>
</dbReference>
<dbReference type="PANTHER" id="PTHR34501">
    <property type="entry name" value="PROTEIN YDDL-RELATED"/>
    <property type="match status" value="1"/>
</dbReference>
<keyword evidence="6 11" id="KW-0732">Signal</keyword>
<evidence type="ECO:0000256" key="8">
    <source>
        <dbReference type="ARBA" id="ARBA00023114"/>
    </source>
</evidence>
<keyword evidence="3" id="KW-0813">Transport</keyword>
<dbReference type="KEGG" id="cke:B5M06_05630"/>
<protein>
    <recommendedName>
        <fullName evidence="12">Porin domain-containing protein</fullName>
    </recommendedName>
</protein>
<evidence type="ECO:0000256" key="10">
    <source>
        <dbReference type="ARBA" id="ARBA00023237"/>
    </source>
</evidence>
<dbReference type="GeneID" id="83038800"/>
<dbReference type="GO" id="GO:0015288">
    <property type="term" value="F:porin activity"/>
    <property type="evidence" value="ECO:0007669"/>
    <property type="project" value="UniProtKB-KW"/>
</dbReference>
<evidence type="ECO:0000256" key="4">
    <source>
        <dbReference type="ARBA" id="ARBA00022452"/>
    </source>
</evidence>
<comment type="subunit">
    <text evidence="2">Homotrimer.</text>
</comment>
<sequence>MQNFARNTLVCALTATAALSAASAFAQSDVTMYGRVDLGLQFQSGEKALGKSATKMDSGTYSALGFKGQEDLGGGLKAFFKMEHRFDASTGEAKDKQHFFNDISVLGLSGDFGVVRMGRSDNTLDIAADPDAFGGDYVGGRGNRRAGADEKWNNGVMYFTPEMYGFQAIVGAAFAEGATLKNHGDTATARAKNPFGVTVLYKNGNLASSLGYMQRANKDKAYGGSATYDFGVAKTFLTVAHNDGKGNGMVVDGGENGEPDGKRTTYDLGVAVPVGAAGSVRAKYNLDRRQITPAADSIKTQHIGLGYLHHLSKRTHLYVTGGVKKTDGEKHVRAMDMGVSHSF</sequence>
<accession>A0A1V0BD77</accession>
<keyword evidence="10" id="KW-0998">Cell outer membrane</keyword>
<proteinExistence type="predicted"/>
<evidence type="ECO:0000313" key="14">
    <source>
        <dbReference type="Proteomes" id="UP000242792"/>
    </source>
</evidence>
<keyword evidence="9" id="KW-0472">Membrane</keyword>
<evidence type="ECO:0000256" key="9">
    <source>
        <dbReference type="ARBA" id="ARBA00023136"/>
    </source>
</evidence>
<dbReference type="PRINTS" id="PR00184">
    <property type="entry name" value="NEISSPPORIN"/>
</dbReference>
<evidence type="ECO:0000313" key="13">
    <source>
        <dbReference type="EMBL" id="AQZ97822.1"/>
    </source>
</evidence>
<dbReference type="Proteomes" id="UP000242792">
    <property type="component" value="Chromosome"/>
</dbReference>
<dbReference type="InterPro" id="IPR002299">
    <property type="entry name" value="Porin_Neis"/>
</dbReference>
<evidence type="ECO:0000256" key="5">
    <source>
        <dbReference type="ARBA" id="ARBA00022692"/>
    </source>
</evidence>
<dbReference type="InterPro" id="IPR023614">
    <property type="entry name" value="Porin_dom_sf"/>
</dbReference>
<evidence type="ECO:0000256" key="1">
    <source>
        <dbReference type="ARBA" id="ARBA00004571"/>
    </source>
</evidence>
<keyword evidence="8" id="KW-0626">Porin</keyword>
<evidence type="ECO:0000256" key="7">
    <source>
        <dbReference type="ARBA" id="ARBA00023065"/>
    </source>
</evidence>
<dbReference type="InterPro" id="IPR050298">
    <property type="entry name" value="Gram-neg_bact_OMP"/>
</dbReference>
<name>A0A1V0BD77_9BURK</name>
<feature type="signal peptide" evidence="11">
    <location>
        <begin position="1"/>
        <end position="26"/>
    </location>
</feature>
<reference evidence="13 14" key="1">
    <citation type="submission" date="2017-03" db="EMBL/GenBank/DDBJ databases">
        <title>Rapid Whole Genome Sequencing of Comamonas kerstersii Causing Continuous ambulatory Peritoneal Dialysis-Associated Peritonitis.</title>
        <authorList>
            <person name="Zheng B."/>
        </authorList>
    </citation>
    <scope>NUCLEOTIDE SEQUENCE [LARGE SCALE GENOMIC DNA]</scope>
    <source>
        <strain evidence="13 14">8943</strain>
    </source>
</reference>
<organism evidence="13 14">
    <name type="scientific">Comamonas kerstersii</name>
    <dbReference type="NCBI Taxonomy" id="225992"/>
    <lineage>
        <taxon>Bacteria</taxon>
        <taxon>Pseudomonadati</taxon>
        <taxon>Pseudomonadota</taxon>
        <taxon>Betaproteobacteria</taxon>
        <taxon>Burkholderiales</taxon>
        <taxon>Comamonadaceae</taxon>
        <taxon>Comamonas</taxon>
    </lineage>
</organism>
<dbReference type="GO" id="GO:0046930">
    <property type="term" value="C:pore complex"/>
    <property type="evidence" value="ECO:0007669"/>
    <property type="project" value="UniProtKB-KW"/>
</dbReference>
<dbReference type="SUPFAM" id="SSF56935">
    <property type="entry name" value="Porins"/>
    <property type="match status" value="1"/>
</dbReference>
<keyword evidence="4" id="KW-1134">Transmembrane beta strand</keyword>
<dbReference type="InterPro" id="IPR001702">
    <property type="entry name" value="Porin_Gram-ve"/>
</dbReference>
<dbReference type="EMBL" id="CP020121">
    <property type="protein sequence ID" value="AQZ97822.1"/>
    <property type="molecule type" value="Genomic_DNA"/>
</dbReference>
<comment type="subcellular location">
    <subcellularLocation>
        <location evidence="1">Cell outer membrane</location>
        <topology evidence="1">Multi-pass membrane protein</topology>
    </subcellularLocation>
</comment>
<keyword evidence="7" id="KW-0406">Ion transport</keyword>
<gene>
    <name evidence="13" type="ORF">B5M06_05630</name>
</gene>
<dbReference type="PRINTS" id="PR00182">
    <property type="entry name" value="ECOLNEIPORIN"/>
</dbReference>
<feature type="chain" id="PRO_5012324060" description="Porin domain-containing protein" evidence="11">
    <location>
        <begin position="27"/>
        <end position="343"/>
    </location>
</feature>
<dbReference type="PANTHER" id="PTHR34501:SF9">
    <property type="entry name" value="MAJOR OUTER MEMBRANE PROTEIN P.IA"/>
    <property type="match status" value="1"/>
</dbReference>
<evidence type="ECO:0000256" key="3">
    <source>
        <dbReference type="ARBA" id="ARBA00022448"/>
    </source>
</evidence>
<feature type="domain" description="Porin" evidence="12">
    <location>
        <begin position="12"/>
        <end position="328"/>
    </location>
</feature>
<dbReference type="RefSeq" id="WP_080025177.1">
    <property type="nucleotide sequence ID" value="NZ_CP020121.1"/>
</dbReference>
<evidence type="ECO:0000256" key="11">
    <source>
        <dbReference type="SAM" id="SignalP"/>
    </source>
</evidence>
<evidence type="ECO:0000259" key="12">
    <source>
        <dbReference type="Pfam" id="PF13609"/>
    </source>
</evidence>
<dbReference type="InterPro" id="IPR033900">
    <property type="entry name" value="Gram_neg_porin_domain"/>
</dbReference>
<dbReference type="Gene3D" id="2.40.160.10">
    <property type="entry name" value="Porin"/>
    <property type="match status" value="1"/>
</dbReference>
<evidence type="ECO:0000256" key="6">
    <source>
        <dbReference type="ARBA" id="ARBA00022729"/>
    </source>
</evidence>
<dbReference type="GO" id="GO:0034220">
    <property type="term" value="P:monoatomic ion transmembrane transport"/>
    <property type="evidence" value="ECO:0007669"/>
    <property type="project" value="InterPro"/>
</dbReference>
<evidence type="ECO:0000256" key="2">
    <source>
        <dbReference type="ARBA" id="ARBA00011233"/>
    </source>
</evidence>
<dbReference type="Pfam" id="PF13609">
    <property type="entry name" value="Porin_4"/>
    <property type="match status" value="1"/>
</dbReference>
<keyword evidence="5" id="KW-0812">Transmembrane</keyword>
<dbReference type="AlphaFoldDB" id="A0A1V0BD77"/>